<dbReference type="AlphaFoldDB" id="A0A2M4D9B7"/>
<protein>
    <submittedName>
        <fullName evidence="1">Putative secreted protein</fullName>
    </submittedName>
</protein>
<sequence>MVLQSWFCAAALPVVNQHDLVLQRGIPETGLRRAEGDQEICSLFVGGNAGVARGHHFLGGHVPDETHGLGRIRG</sequence>
<evidence type="ECO:0000313" key="1">
    <source>
        <dbReference type="EMBL" id="MBW74170.1"/>
    </source>
</evidence>
<dbReference type="EMBL" id="GGFL01009992">
    <property type="protein sequence ID" value="MBW74170.1"/>
    <property type="molecule type" value="Transcribed_RNA"/>
</dbReference>
<reference evidence="1" key="1">
    <citation type="submission" date="2018-01" db="EMBL/GenBank/DDBJ databases">
        <title>An insight into the sialome of Amazonian anophelines.</title>
        <authorList>
            <person name="Ribeiro J.M."/>
            <person name="Scarpassa V."/>
            <person name="Calvo E."/>
        </authorList>
    </citation>
    <scope>NUCLEOTIDE SEQUENCE</scope>
</reference>
<name>A0A2M4D9B7_ANODA</name>
<organism evidence="1">
    <name type="scientific">Anopheles darlingi</name>
    <name type="common">Mosquito</name>
    <dbReference type="NCBI Taxonomy" id="43151"/>
    <lineage>
        <taxon>Eukaryota</taxon>
        <taxon>Metazoa</taxon>
        <taxon>Ecdysozoa</taxon>
        <taxon>Arthropoda</taxon>
        <taxon>Hexapoda</taxon>
        <taxon>Insecta</taxon>
        <taxon>Pterygota</taxon>
        <taxon>Neoptera</taxon>
        <taxon>Endopterygota</taxon>
        <taxon>Diptera</taxon>
        <taxon>Nematocera</taxon>
        <taxon>Culicoidea</taxon>
        <taxon>Culicidae</taxon>
        <taxon>Anophelinae</taxon>
        <taxon>Anopheles</taxon>
    </lineage>
</organism>
<proteinExistence type="predicted"/>
<accession>A0A2M4D9B7</accession>